<comment type="caution">
    <text evidence="1">The sequence shown here is derived from an EMBL/GenBank/DDBJ whole genome shotgun (WGS) entry which is preliminary data.</text>
</comment>
<gene>
    <name evidence="1" type="ORF">E3O49_02920</name>
</gene>
<evidence type="ECO:0000313" key="1">
    <source>
        <dbReference type="EMBL" id="TFC51610.1"/>
    </source>
</evidence>
<name>A0AAQ2HGS8_9MICO</name>
<accession>A0AAQ2HGS8</accession>
<dbReference type="RefSeq" id="WP_134366645.1">
    <property type="nucleotide sequence ID" value="NZ_SOFY01000013.1"/>
</dbReference>
<dbReference type="Proteomes" id="UP000297403">
    <property type="component" value="Unassembled WGS sequence"/>
</dbReference>
<protein>
    <submittedName>
        <fullName evidence="1">Uncharacterized protein</fullName>
    </submittedName>
</protein>
<sequence length="78" mass="8757">MRIQDWWPLLDWTTQQWLINNNGDVVPPDVLDQITAVAGEPTADTPWVGDAVPEGFSLSEEAIDWIDMTANDEVSDDE</sequence>
<keyword evidence="2" id="KW-1185">Reference proteome</keyword>
<proteinExistence type="predicted"/>
<organism evidence="1 2">
    <name type="scientific">Cryobacterium shii</name>
    <dbReference type="NCBI Taxonomy" id="1259235"/>
    <lineage>
        <taxon>Bacteria</taxon>
        <taxon>Bacillati</taxon>
        <taxon>Actinomycetota</taxon>
        <taxon>Actinomycetes</taxon>
        <taxon>Micrococcales</taxon>
        <taxon>Microbacteriaceae</taxon>
        <taxon>Cryobacterium</taxon>
    </lineage>
</organism>
<dbReference type="EMBL" id="SOFY01000013">
    <property type="protein sequence ID" value="TFC51610.1"/>
    <property type="molecule type" value="Genomic_DNA"/>
</dbReference>
<evidence type="ECO:0000313" key="2">
    <source>
        <dbReference type="Proteomes" id="UP000297403"/>
    </source>
</evidence>
<dbReference type="AlphaFoldDB" id="A0AAQ2HGS8"/>
<reference evidence="1 2" key="1">
    <citation type="submission" date="2019-03" db="EMBL/GenBank/DDBJ databases">
        <title>Genomics of glacier-inhabiting Cryobacterium strains.</title>
        <authorList>
            <person name="Liu Q."/>
            <person name="Xin Y.-H."/>
        </authorList>
    </citation>
    <scope>NUCLEOTIDE SEQUENCE [LARGE SCALE GENOMIC DNA]</scope>
    <source>
        <strain evidence="2">TMT1-22</strain>
    </source>
</reference>